<feature type="region of interest" description="Disordered" evidence="3">
    <location>
        <begin position="194"/>
        <end position="223"/>
    </location>
</feature>
<dbReference type="HAMAP" id="MF_01843">
    <property type="entry name" value="Thf1"/>
    <property type="match status" value="1"/>
</dbReference>
<evidence type="ECO:0000313" key="4">
    <source>
        <dbReference type="EMBL" id="ATS18029.1"/>
    </source>
</evidence>
<dbReference type="RefSeq" id="WP_099798384.1">
    <property type="nucleotide sequence ID" value="NZ_CP018092.1"/>
</dbReference>
<comment type="similarity">
    <text evidence="2">Belongs to the THF1 family.</text>
</comment>
<evidence type="ECO:0000256" key="1">
    <source>
        <dbReference type="ARBA" id="ARBA00023054"/>
    </source>
</evidence>
<evidence type="ECO:0000313" key="5">
    <source>
        <dbReference type="Proteomes" id="UP000231057"/>
    </source>
</evidence>
<dbReference type="NCBIfam" id="TIGR03060">
    <property type="entry name" value="PS_II_psb29"/>
    <property type="match status" value="1"/>
</dbReference>
<dbReference type="Proteomes" id="UP000231057">
    <property type="component" value="Chromosome"/>
</dbReference>
<reference evidence="5" key="2">
    <citation type="journal article" date="2022" name="Front. Microbiol.">
        <title>Comparative Genomic Analysis Revealed Distinct Molecular Components and Organization of CO2-Concentrating Mechanism in Thermophilic Cyanobacteria.</title>
        <authorList>
            <person name="Tang J."/>
            <person name="Zhou H."/>
            <person name="Yao D."/>
            <person name="Riaz S."/>
            <person name="You D."/>
            <person name="Klepacz-Smolka A."/>
            <person name="Daroch M."/>
        </authorList>
    </citation>
    <scope>NUCLEOTIDE SEQUENCE [LARGE SCALE GENOMIC DNA]</scope>
    <source>
        <strain evidence="5">PCC 6715</strain>
    </source>
</reference>
<evidence type="ECO:0000256" key="2">
    <source>
        <dbReference type="HAMAP-Rule" id="MF_01843"/>
    </source>
</evidence>
<comment type="function">
    <text evidence="2">May be involved in photosynthetic membrane biogenesis.</text>
</comment>
<name>A0A2D2Q0P3_PARLV</name>
<accession>A0A2D2Q0P3</accession>
<protein>
    <recommendedName>
        <fullName evidence="2">Protein Thf1</fullName>
    </recommendedName>
</protein>
<gene>
    <name evidence="2" type="primary">thf1</name>
    <name evidence="4" type="ORF">BRW62_03885</name>
</gene>
<dbReference type="GO" id="GO:0010207">
    <property type="term" value="P:photosystem II assembly"/>
    <property type="evidence" value="ECO:0007669"/>
    <property type="project" value="InterPro"/>
</dbReference>
<proteinExistence type="inferred from homology"/>
<keyword evidence="5" id="KW-1185">Reference proteome</keyword>
<evidence type="ECO:0000256" key="3">
    <source>
        <dbReference type="SAM" id="MobiDB-lite"/>
    </source>
</evidence>
<dbReference type="OrthoDB" id="463078at2"/>
<dbReference type="PANTHER" id="PTHR34793">
    <property type="entry name" value="PROTEIN THYLAKOID FORMATION 1, CHLOROPLASTIC"/>
    <property type="match status" value="1"/>
</dbReference>
<organism evidence="4 5">
    <name type="scientific">Parathermosynechococcus lividus PCC 6715</name>
    <dbReference type="NCBI Taxonomy" id="1917166"/>
    <lineage>
        <taxon>Bacteria</taxon>
        <taxon>Bacillati</taxon>
        <taxon>Cyanobacteriota</taxon>
        <taxon>Cyanophyceae</taxon>
        <taxon>Acaryochloridales</taxon>
        <taxon>Thermosynechococcaceae</taxon>
        <taxon>Parathermosynechococcus</taxon>
    </lineage>
</organism>
<reference evidence="4 5" key="1">
    <citation type="submission" date="2016-11" db="EMBL/GenBank/DDBJ databases">
        <title>Complete genome sequence of thermophilic cyanobacteria strain Synechococcus sp. PCC6715.</title>
        <authorList>
            <person name="Tang J."/>
            <person name="Daroch M."/>
            <person name="Liang Y."/>
            <person name="Jiang D."/>
            <person name="Shah M."/>
        </authorList>
    </citation>
    <scope>NUCLEOTIDE SEQUENCE [LARGE SCALE GENOMIC DNA]</scope>
    <source>
        <strain evidence="4 5">PCC 6715</strain>
    </source>
</reference>
<dbReference type="InterPro" id="IPR017499">
    <property type="entry name" value="Thf1"/>
</dbReference>
<dbReference type="EMBL" id="CP018092">
    <property type="protein sequence ID" value="ATS18029.1"/>
    <property type="molecule type" value="Genomic_DNA"/>
</dbReference>
<dbReference type="KEGG" id="slw:BRW62_03885"/>
<dbReference type="AlphaFoldDB" id="A0A2D2Q0P3"/>
<dbReference type="GO" id="GO:0030096">
    <property type="term" value="C:plasma membrane-derived thylakoid photosystem II"/>
    <property type="evidence" value="ECO:0007669"/>
    <property type="project" value="TreeGrafter"/>
</dbReference>
<sequence>MQTPRTVSDTKRAFYAAHTRPIHSIYRRFIEELLVELHLLRVNVEFRYSPLFALGVVSAYEQFMEGYRPEGDRANIFEALCRAEELDSQQLQADAASWQQYQGWPLQQIIEQLQSEQVGAPLSSLKEDGKYSRLLAIGLYGFLQQLAGDLTSNLNDTLDQLAPVISLPIEKVKRDLELYRSNLEKMSQARSLMQELVEQERKRRASVEPAPTDRIDTSSDAPA</sequence>
<dbReference type="PANTHER" id="PTHR34793:SF1">
    <property type="entry name" value="PROTEIN THYLAKOID FORMATION 1, CHLOROPLASTIC"/>
    <property type="match status" value="1"/>
</dbReference>
<keyword evidence="1 2" id="KW-0175">Coiled coil</keyword>
<dbReference type="Pfam" id="PF11264">
    <property type="entry name" value="ThylakoidFormat"/>
    <property type="match status" value="1"/>
</dbReference>